<accession>A0AAV7Q5I0</accession>
<sequence length="182" mass="20999">MIRDQIIVHVRSKRIQEQVWVMGDPKLQDVINTAKALEQSEKWIKTVQDTEKSKNREFEVVAAVGQSVSSIFNGAKNASSNKKEDITGRSERFRNYLLRSWCETGGEYMGDAVDVDFVAVVSDFMSDDFKMVDEKKWEESDREDSILQMVKEYVEKGWPGKEKLLEELAPFFRGGNVLYFIV</sequence>
<evidence type="ECO:0000313" key="2">
    <source>
        <dbReference type="Proteomes" id="UP001066276"/>
    </source>
</evidence>
<dbReference type="EMBL" id="JANPWB010000010">
    <property type="protein sequence ID" value="KAJ1134846.1"/>
    <property type="molecule type" value="Genomic_DNA"/>
</dbReference>
<reference evidence="1" key="1">
    <citation type="journal article" date="2022" name="bioRxiv">
        <title>Sequencing and chromosome-scale assembly of the giantPleurodeles waltlgenome.</title>
        <authorList>
            <person name="Brown T."/>
            <person name="Elewa A."/>
            <person name="Iarovenko S."/>
            <person name="Subramanian E."/>
            <person name="Araus A.J."/>
            <person name="Petzold A."/>
            <person name="Susuki M."/>
            <person name="Suzuki K.-i.T."/>
            <person name="Hayashi T."/>
            <person name="Toyoda A."/>
            <person name="Oliveira C."/>
            <person name="Osipova E."/>
            <person name="Leigh N.D."/>
            <person name="Simon A."/>
            <person name="Yun M.H."/>
        </authorList>
    </citation>
    <scope>NUCLEOTIDE SEQUENCE</scope>
    <source>
        <strain evidence="1">20211129_DDA</strain>
        <tissue evidence="1">Liver</tissue>
    </source>
</reference>
<keyword evidence="2" id="KW-1185">Reference proteome</keyword>
<name>A0AAV7Q5I0_PLEWA</name>
<dbReference type="AlphaFoldDB" id="A0AAV7Q5I0"/>
<proteinExistence type="predicted"/>
<protein>
    <submittedName>
        <fullName evidence="1">Uncharacterized protein</fullName>
    </submittedName>
</protein>
<gene>
    <name evidence="1" type="ORF">NDU88_001292</name>
</gene>
<evidence type="ECO:0000313" key="1">
    <source>
        <dbReference type="EMBL" id="KAJ1134846.1"/>
    </source>
</evidence>
<comment type="caution">
    <text evidence="1">The sequence shown here is derived from an EMBL/GenBank/DDBJ whole genome shotgun (WGS) entry which is preliminary data.</text>
</comment>
<organism evidence="1 2">
    <name type="scientific">Pleurodeles waltl</name>
    <name type="common">Iberian ribbed newt</name>
    <dbReference type="NCBI Taxonomy" id="8319"/>
    <lineage>
        <taxon>Eukaryota</taxon>
        <taxon>Metazoa</taxon>
        <taxon>Chordata</taxon>
        <taxon>Craniata</taxon>
        <taxon>Vertebrata</taxon>
        <taxon>Euteleostomi</taxon>
        <taxon>Amphibia</taxon>
        <taxon>Batrachia</taxon>
        <taxon>Caudata</taxon>
        <taxon>Salamandroidea</taxon>
        <taxon>Salamandridae</taxon>
        <taxon>Pleurodelinae</taxon>
        <taxon>Pleurodeles</taxon>
    </lineage>
</organism>
<dbReference type="Proteomes" id="UP001066276">
    <property type="component" value="Chromosome 6"/>
</dbReference>